<dbReference type="Pfam" id="PF07986">
    <property type="entry name" value="TBCC"/>
    <property type="match status" value="1"/>
</dbReference>
<proteinExistence type="inferred from homology"/>
<evidence type="ECO:0000256" key="3">
    <source>
        <dbReference type="ARBA" id="ARBA00022490"/>
    </source>
</evidence>
<evidence type="ECO:0000256" key="6">
    <source>
        <dbReference type="ARBA" id="ARBA00026055"/>
    </source>
</evidence>
<sequence>MAKIKSLDVITIAIVLLLVIAGQATAITVQADCIGPCNDNCQQLCKSKVWVRKRRRHNHTIGVNDMEDNDQSFAAETLDPALQKKHHDMLERLSARHQARKSDSPDASSSSSSSTLESTSSFLAKFSDSKRSIESRIAESRLVSSSTDSSKLKSDLAEISVAINNLEKLLAENSYFLPSYEVRSSLKIVSDLKQSLDILSGELVPKKKFSFKSKSTTKKPESKLPEIQKSDAVLPPKLLSVRDSPGLRNKHGVTLVKSFKGSSIGEFTLSDLDSCQVKLTGTVNALFLHRLKKCNVYTGPVIGSILIDDVEDCVLVLASHQIRIHCARKSDFYLRVRSRPIIEDSNGVRFAPYCLDYQGIEEDLKTAGLEEETKNWANVDDFRWLRAVQSPNWSVLPEEERVSLVTISSEGDS</sequence>
<keyword evidence="4" id="KW-0007">Acetylation</keyword>
<dbReference type="InterPro" id="IPR017901">
    <property type="entry name" value="C-CAP_CF_C-like"/>
</dbReference>
<dbReference type="InterPro" id="IPR012945">
    <property type="entry name" value="Tubulin-bd_cofactor_C_dom"/>
</dbReference>
<keyword evidence="3" id="KW-0963">Cytoplasm</keyword>
<feature type="compositionally biased region" description="Low complexity" evidence="7">
    <location>
        <begin position="105"/>
        <end position="115"/>
    </location>
</feature>
<dbReference type="PANTHER" id="PTHR15139">
    <property type="entry name" value="TUBULIN FOLDING COFACTOR C"/>
    <property type="match status" value="1"/>
</dbReference>
<evidence type="ECO:0000256" key="4">
    <source>
        <dbReference type="ARBA" id="ARBA00022990"/>
    </source>
</evidence>
<dbReference type="GO" id="GO:0005737">
    <property type="term" value="C:cytoplasm"/>
    <property type="evidence" value="ECO:0007669"/>
    <property type="project" value="UniProtKB-SubCell"/>
</dbReference>
<keyword evidence="11" id="KW-1185">Reference proteome</keyword>
<dbReference type="InterPro" id="IPR016098">
    <property type="entry name" value="CAP/MinC_C"/>
</dbReference>
<dbReference type="Gene3D" id="1.20.58.1250">
    <property type="entry name" value="Tubulin Binding Cofactor C, N-terminal domain"/>
    <property type="match status" value="1"/>
</dbReference>
<keyword evidence="5" id="KW-0143">Chaperone</keyword>
<comment type="subcellular location">
    <subcellularLocation>
        <location evidence="1">Cytoplasm</location>
    </subcellularLocation>
</comment>
<dbReference type="GO" id="GO:0007021">
    <property type="term" value="P:tubulin complex assembly"/>
    <property type="evidence" value="ECO:0007669"/>
    <property type="project" value="TreeGrafter"/>
</dbReference>
<gene>
    <name evidence="10" type="ORF">AARE701A_LOCUS17381</name>
</gene>
<dbReference type="AlphaFoldDB" id="A0A8S2AMI5"/>
<dbReference type="GO" id="GO:0007023">
    <property type="term" value="P:post-chaperonin tubulin folding pathway"/>
    <property type="evidence" value="ECO:0007669"/>
    <property type="project" value="InterPro"/>
</dbReference>
<evidence type="ECO:0000313" key="10">
    <source>
        <dbReference type="EMBL" id="CAE6152673.1"/>
    </source>
</evidence>
<evidence type="ECO:0000256" key="2">
    <source>
        <dbReference type="ARBA" id="ARBA00008848"/>
    </source>
</evidence>
<comment type="subunit">
    <text evidence="6">Supercomplex made of cofactors A to E. Cofactors A and D function by capturing and stabilizing tubulin in a quasi-native conformation. Cofactor E binds to the cofactor D-tubulin complex; interaction with cofactor C then causes the release of tubulin polypeptides that are committed to the native state.</text>
</comment>
<evidence type="ECO:0000256" key="8">
    <source>
        <dbReference type="SAM" id="SignalP"/>
    </source>
</evidence>
<evidence type="ECO:0000259" key="9">
    <source>
        <dbReference type="PROSITE" id="PS51329"/>
    </source>
</evidence>
<evidence type="ECO:0000313" key="11">
    <source>
        <dbReference type="Proteomes" id="UP000682877"/>
    </source>
</evidence>
<dbReference type="Proteomes" id="UP000682877">
    <property type="component" value="Chromosome 7"/>
</dbReference>
<keyword evidence="8" id="KW-0732">Signal</keyword>
<protein>
    <recommendedName>
        <fullName evidence="9">C-CAP/cofactor C-like domain-containing protein</fullName>
    </recommendedName>
</protein>
<dbReference type="EMBL" id="LR999457">
    <property type="protein sequence ID" value="CAE6152673.1"/>
    <property type="molecule type" value="Genomic_DNA"/>
</dbReference>
<comment type="similarity">
    <text evidence="2">Belongs to the TBCC family.</text>
</comment>
<dbReference type="InterPro" id="IPR006599">
    <property type="entry name" value="CARP_motif"/>
</dbReference>
<dbReference type="Gene3D" id="2.160.20.70">
    <property type="match status" value="1"/>
</dbReference>
<feature type="signal peptide" evidence="8">
    <location>
        <begin position="1"/>
        <end position="26"/>
    </location>
</feature>
<name>A0A8S2AMI5_ARAAE</name>
<reference evidence="10" key="1">
    <citation type="submission" date="2021-01" db="EMBL/GenBank/DDBJ databases">
        <authorList>
            <person name="Bezrukov I."/>
        </authorList>
    </citation>
    <scope>NUCLEOTIDE SEQUENCE</scope>
</reference>
<feature type="domain" description="C-CAP/cofactor C-like" evidence="9">
    <location>
        <begin position="235"/>
        <end position="384"/>
    </location>
</feature>
<feature type="chain" id="PRO_5035943561" description="C-CAP/cofactor C-like domain-containing protein" evidence="8">
    <location>
        <begin position="27"/>
        <end position="413"/>
    </location>
</feature>
<dbReference type="InterPro" id="IPR027684">
    <property type="entry name" value="TBCC"/>
</dbReference>
<feature type="region of interest" description="Disordered" evidence="7">
    <location>
        <begin position="96"/>
        <end position="115"/>
    </location>
</feature>
<dbReference type="PANTHER" id="PTHR15139:SF0">
    <property type="entry name" value="TUBULIN-SPECIFIC CHAPERONE C"/>
    <property type="match status" value="1"/>
</dbReference>
<dbReference type="FunFam" id="1.20.58.1250:FF:000003">
    <property type="entry name" value="Tubulin-folding cofactor C"/>
    <property type="match status" value="1"/>
</dbReference>
<dbReference type="GO" id="GO:0015631">
    <property type="term" value="F:tubulin binding"/>
    <property type="evidence" value="ECO:0007669"/>
    <property type="project" value="InterPro"/>
</dbReference>
<dbReference type="FunFam" id="2.160.20.70:FF:000009">
    <property type="entry name" value="Tubulin-folding cofactor C"/>
    <property type="match status" value="1"/>
</dbReference>
<dbReference type="InterPro" id="IPR031925">
    <property type="entry name" value="TBCC_N"/>
</dbReference>
<dbReference type="Pfam" id="PF16752">
    <property type="entry name" value="TBCC_N"/>
    <property type="match status" value="1"/>
</dbReference>
<organism evidence="10 11">
    <name type="scientific">Arabidopsis arenosa</name>
    <name type="common">Sand rock-cress</name>
    <name type="synonym">Cardaminopsis arenosa</name>
    <dbReference type="NCBI Taxonomy" id="38785"/>
    <lineage>
        <taxon>Eukaryota</taxon>
        <taxon>Viridiplantae</taxon>
        <taxon>Streptophyta</taxon>
        <taxon>Embryophyta</taxon>
        <taxon>Tracheophyta</taxon>
        <taxon>Spermatophyta</taxon>
        <taxon>Magnoliopsida</taxon>
        <taxon>eudicotyledons</taxon>
        <taxon>Gunneridae</taxon>
        <taxon>Pentapetalae</taxon>
        <taxon>rosids</taxon>
        <taxon>malvids</taxon>
        <taxon>Brassicales</taxon>
        <taxon>Brassicaceae</taxon>
        <taxon>Camelineae</taxon>
        <taxon>Arabidopsis</taxon>
    </lineage>
</organism>
<evidence type="ECO:0000256" key="5">
    <source>
        <dbReference type="ARBA" id="ARBA00023186"/>
    </source>
</evidence>
<accession>A0A8S2AMI5</accession>
<evidence type="ECO:0000256" key="7">
    <source>
        <dbReference type="SAM" id="MobiDB-lite"/>
    </source>
</evidence>
<dbReference type="PROSITE" id="PS51329">
    <property type="entry name" value="C_CAP_COFACTOR_C"/>
    <property type="match status" value="1"/>
</dbReference>
<dbReference type="InterPro" id="IPR038397">
    <property type="entry name" value="TBCC_N_sf"/>
</dbReference>
<evidence type="ECO:0000256" key="1">
    <source>
        <dbReference type="ARBA" id="ARBA00004496"/>
    </source>
</evidence>
<dbReference type="SMART" id="SM00673">
    <property type="entry name" value="CARP"/>
    <property type="match status" value="2"/>
</dbReference>